<dbReference type="Proteomes" id="UP000440578">
    <property type="component" value="Unassembled WGS sequence"/>
</dbReference>
<name>A0A6A4V654_AMPAM</name>
<sequence>MHYHRPRHCDFRRLGIGGFLMEPAGGRGRLKIIYSARKIVYEFDYPPASEECEQRQLVHIEVKFSSVIALQSSTEELRIVVCQIPTVLVGRPSSEPVSQRGRPCEAGTGDPTEPEITNTDPRLRAFVSGDIRDSPLHLLQLSQAACEAACRTLGRVSRRFHDMLCCPPRLDGYVPRWRLVSASDVTSWRPASTSDVTGAAVGAAGGAGVSQEGCQTWLQSGQPQSCNCRFSCRSLDCPCSRASLPCGYGSTACRCGPGCSNTFNAVLEEGIDVETAREDTCLVQNVFAVNKPKEIRRLLSDSQPCPHCHLLVEIRSVVPMQRPCPHCSKPVVFSWCQRKLRDSRNHCLVCIGCSEVNFQHCLLCKFCTRRTRQHGPCTQCAARGEQWRTSRRYVTAEGQLFSRQLMSELRLTPTGAGRDCGGPATSGEGDGPSATV</sequence>
<gene>
    <name evidence="3" type="ORF">FJT64_011709</name>
</gene>
<dbReference type="EMBL" id="VIIS01001983">
    <property type="protein sequence ID" value="KAF0290086.1"/>
    <property type="molecule type" value="Genomic_DNA"/>
</dbReference>
<evidence type="ECO:0000256" key="1">
    <source>
        <dbReference type="SAM" id="MobiDB-lite"/>
    </source>
</evidence>
<feature type="region of interest" description="Disordered" evidence="1">
    <location>
        <begin position="414"/>
        <end position="436"/>
    </location>
</feature>
<protein>
    <recommendedName>
        <fullName evidence="2">Tesmin/TSO1-like CXC domain-containing protein</fullName>
    </recommendedName>
</protein>
<dbReference type="AlphaFoldDB" id="A0A6A4V654"/>
<organism evidence="3 4">
    <name type="scientific">Amphibalanus amphitrite</name>
    <name type="common">Striped barnacle</name>
    <name type="synonym">Balanus amphitrite</name>
    <dbReference type="NCBI Taxonomy" id="1232801"/>
    <lineage>
        <taxon>Eukaryota</taxon>
        <taxon>Metazoa</taxon>
        <taxon>Ecdysozoa</taxon>
        <taxon>Arthropoda</taxon>
        <taxon>Crustacea</taxon>
        <taxon>Multicrustacea</taxon>
        <taxon>Cirripedia</taxon>
        <taxon>Thoracica</taxon>
        <taxon>Thoracicalcarea</taxon>
        <taxon>Balanomorpha</taxon>
        <taxon>Balanoidea</taxon>
        <taxon>Balanidae</taxon>
        <taxon>Amphibalaninae</taxon>
        <taxon>Amphibalanus</taxon>
    </lineage>
</organism>
<evidence type="ECO:0000259" key="2">
    <source>
        <dbReference type="SMART" id="SM01114"/>
    </source>
</evidence>
<comment type="caution">
    <text evidence="3">The sequence shown here is derived from an EMBL/GenBank/DDBJ whole genome shotgun (WGS) entry which is preliminary data.</text>
</comment>
<dbReference type="InterPro" id="IPR033467">
    <property type="entry name" value="Tesmin/TSO1-like_CXC"/>
</dbReference>
<feature type="domain" description="Tesmin/TSO1-like CXC" evidence="2">
    <location>
        <begin position="221"/>
        <end position="265"/>
    </location>
</feature>
<dbReference type="SMART" id="SM01114">
    <property type="entry name" value="CXC"/>
    <property type="match status" value="1"/>
</dbReference>
<proteinExistence type="predicted"/>
<evidence type="ECO:0000313" key="3">
    <source>
        <dbReference type="EMBL" id="KAF0290086.1"/>
    </source>
</evidence>
<keyword evidence="4" id="KW-1185">Reference proteome</keyword>
<accession>A0A6A4V654</accession>
<evidence type="ECO:0000313" key="4">
    <source>
        <dbReference type="Proteomes" id="UP000440578"/>
    </source>
</evidence>
<reference evidence="3 4" key="1">
    <citation type="submission" date="2019-07" db="EMBL/GenBank/DDBJ databases">
        <title>Draft genome assembly of a fouling barnacle, Amphibalanus amphitrite (Darwin, 1854): The first reference genome for Thecostraca.</title>
        <authorList>
            <person name="Kim W."/>
        </authorList>
    </citation>
    <scope>NUCLEOTIDE SEQUENCE [LARGE SCALE GENOMIC DNA]</scope>
    <source>
        <strain evidence="3">SNU_AA5</strain>
        <tissue evidence="3">Soma without cirri and trophi</tissue>
    </source>
</reference>
<dbReference type="OrthoDB" id="6371861at2759"/>
<feature type="region of interest" description="Disordered" evidence="1">
    <location>
        <begin position="93"/>
        <end position="118"/>
    </location>
</feature>